<dbReference type="AlphaFoldDB" id="A0A1G6J9R3"/>
<reference evidence="3" key="1">
    <citation type="submission" date="2016-09" db="EMBL/GenBank/DDBJ databases">
        <authorList>
            <person name="Varghese N."/>
            <person name="Submissions S."/>
        </authorList>
    </citation>
    <scope>NUCLEOTIDE SEQUENCE [LARGE SCALE GENOMIC DNA]</scope>
    <source>
        <strain evidence="3">ANC 3699</strain>
    </source>
</reference>
<keyword evidence="3" id="KW-1185">Reference proteome</keyword>
<keyword evidence="1" id="KW-0812">Transmembrane</keyword>
<name>A0A1G6J9R3_9GAMM</name>
<protein>
    <submittedName>
        <fullName evidence="2">Uncharacterized protein</fullName>
    </submittedName>
</protein>
<proteinExistence type="predicted"/>
<keyword evidence="1" id="KW-1133">Transmembrane helix</keyword>
<evidence type="ECO:0000313" key="3">
    <source>
        <dbReference type="Proteomes" id="UP000242317"/>
    </source>
</evidence>
<sequence length="69" mass="7957">MMKRFNKKDGYGIGNTAKPAVNHFHYTTPTHVRSRQKRIKHNMLYAIELMLYVFVAWVMLCGIGAVMGL</sequence>
<evidence type="ECO:0000313" key="2">
    <source>
        <dbReference type="EMBL" id="SDC15363.1"/>
    </source>
</evidence>
<organism evidence="2 3">
    <name type="scientific">Acinetobacter marinus</name>
    <dbReference type="NCBI Taxonomy" id="281375"/>
    <lineage>
        <taxon>Bacteria</taxon>
        <taxon>Pseudomonadati</taxon>
        <taxon>Pseudomonadota</taxon>
        <taxon>Gammaproteobacteria</taxon>
        <taxon>Moraxellales</taxon>
        <taxon>Moraxellaceae</taxon>
        <taxon>Acinetobacter</taxon>
    </lineage>
</organism>
<feature type="transmembrane region" description="Helical" evidence="1">
    <location>
        <begin position="43"/>
        <end position="67"/>
    </location>
</feature>
<dbReference type="RefSeq" id="WP_092618152.1">
    <property type="nucleotide sequence ID" value="NZ_FMYK01000003.1"/>
</dbReference>
<dbReference type="EMBL" id="FMYK01000003">
    <property type="protein sequence ID" value="SDC15363.1"/>
    <property type="molecule type" value="Genomic_DNA"/>
</dbReference>
<accession>A0A1G6J9R3</accession>
<gene>
    <name evidence="2" type="ORF">SAMN05421749_103283</name>
</gene>
<keyword evidence="1" id="KW-0472">Membrane</keyword>
<evidence type="ECO:0000256" key="1">
    <source>
        <dbReference type="SAM" id="Phobius"/>
    </source>
</evidence>
<dbReference type="Proteomes" id="UP000242317">
    <property type="component" value="Unassembled WGS sequence"/>
</dbReference>